<proteinExistence type="inferred from homology"/>
<evidence type="ECO:0000256" key="1">
    <source>
        <dbReference type="ARBA" id="ARBA00004167"/>
    </source>
</evidence>
<comment type="similarity">
    <text evidence="2 6">Belongs to the band 7/mec-2 family. HflK subfamily.</text>
</comment>
<keyword evidence="5 6" id="KW-0472">Membrane</keyword>
<dbReference type="InterPro" id="IPR010201">
    <property type="entry name" value="HflK"/>
</dbReference>
<evidence type="ECO:0000256" key="7">
    <source>
        <dbReference type="SAM" id="MobiDB-lite"/>
    </source>
</evidence>
<name>A0ABU7LQU3_9PROT</name>
<comment type="function">
    <text evidence="6">HflC and HflK could encode or regulate a protease.</text>
</comment>
<comment type="caution">
    <text evidence="9">The sequence shown here is derived from an EMBL/GenBank/DDBJ whole genome shotgun (WGS) entry which is preliminary data.</text>
</comment>
<keyword evidence="9" id="KW-0645">Protease</keyword>
<dbReference type="Gene3D" id="3.30.479.30">
    <property type="entry name" value="Band 7 domain"/>
    <property type="match status" value="1"/>
</dbReference>
<dbReference type="EMBL" id="JAZDRP010000004">
    <property type="protein sequence ID" value="MEE2526277.1"/>
    <property type="molecule type" value="Genomic_DNA"/>
</dbReference>
<dbReference type="InterPro" id="IPR020980">
    <property type="entry name" value="Membrane_HflK_N"/>
</dbReference>
<dbReference type="PANTHER" id="PTHR43327:SF2">
    <property type="entry name" value="MODULATOR OF FTSH PROTEASE HFLK"/>
    <property type="match status" value="1"/>
</dbReference>
<dbReference type="SUPFAM" id="SSF117892">
    <property type="entry name" value="Band 7/SPFH domain"/>
    <property type="match status" value="1"/>
</dbReference>
<dbReference type="GO" id="GO:0006508">
    <property type="term" value="P:proteolysis"/>
    <property type="evidence" value="ECO:0007669"/>
    <property type="project" value="UniProtKB-KW"/>
</dbReference>
<dbReference type="Pfam" id="PF12221">
    <property type="entry name" value="HflK_N"/>
    <property type="match status" value="1"/>
</dbReference>
<dbReference type="InterPro" id="IPR036013">
    <property type="entry name" value="Band_7/SPFH_dom_sf"/>
</dbReference>
<feature type="region of interest" description="Disordered" evidence="7">
    <location>
        <begin position="1"/>
        <end position="49"/>
    </location>
</feature>
<dbReference type="NCBIfam" id="TIGR01933">
    <property type="entry name" value="hflK"/>
    <property type="match status" value="1"/>
</dbReference>
<feature type="domain" description="Band 7" evidence="8">
    <location>
        <begin position="100"/>
        <end position="269"/>
    </location>
</feature>
<sequence>MPWNDNAGGGGGGPWGSGGNGGGNRNNPWGQNGGGGGGRDGQEPPDLDELVGKLQDGLRGMFGGGGGGRSGGKGGSGGGIFGAILVALVIGFGVIIWPGRAVYQVQPEQVGVVMRFGEYVRTAPPGLNLKLPWPIETVELPNVTETRTISIGANNIGESQMLTRDENIVDIAFEVQWRVDTANIADFVFNVRNQEEAVRAVAESAMREVVGTSDLVPIITTARAEVSQRTREVMQQTLDEYEAGIQILQVNLERSQAPQSVIDAFRDVDSAAQDAERARLNATAHANRVIPEARGEAAQITQSAQAYRDSVIAEAQGEADRFVAIYDEYALSPEVTRRRMYLETMERILGNSELIILDQEGNAVPYLPLDQLGRNRGQGGQ</sequence>
<evidence type="ECO:0000313" key="9">
    <source>
        <dbReference type="EMBL" id="MEE2526277.1"/>
    </source>
</evidence>
<dbReference type="PANTHER" id="PTHR43327">
    <property type="entry name" value="STOMATIN-LIKE PROTEIN 2, MITOCHONDRIAL"/>
    <property type="match status" value="1"/>
</dbReference>
<keyword evidence="4 6" id="KW-1133">Transmembrane helix</keyword>
<feature type="transmembrane region" description="Helical" evidence="6">
    <location>
        <begin position="79"/>
        <end position="99"/>
    </location>
</feature>
<dbReference type="InterPro" id="IPR050710">
    <property type="entry name" value="Band7/mec-2_domain"/>
</dbReference>
<dbReference type="RefSeq" id="WP_330198940.1">
    <property type="nucleotide sequence ID" value="NZ_JAZDRP010000004.1"/>
</dbReference>
<protein>
    <recommendedName>
        <fullName evidence="6">Protein HflK</fullName>
    </recommendedName>
</protein>
<feature type="compositionally biased region" description="Gly residues" evidence="7">
    <location>
        <begin position="7"/>
        <end position="24"/>
    </location>
</feature>
<keyword evidence="3 6" id="KW-0812">Transmembrane</keyword>
<dbReference type="Pfam" id="PF01145">
    <property type="entry name" value="Band_7"/>
    <property type="match status" value="1"/>
</dbReference>
<comment type="subcellular location">
    <subcellularLocation>
        <location evidence="1">Membrane</location>
        <topology evidence="1">Single-pass membrane protein</topology>
    </subcellularLocation>
</comment>
<evidence type="ECO:0000256" key="2">
    <source>
        <dbReference type="ARBA" id="ARBA00006971"/>
    </source>
</evidence>
<accession>A0ABU7LQU3</accession>
<keyword evidence="10" id="KW-1185">Reference proteome</keyword>
<dbReference type="CDD" id="cd03404">
    <property type="entry name" value="SPFH_HflK"/>
    <property type="match status" value="1"/>
</dbReference>
<dbReference type="GO" id="GO:0008233">
    <property type="term" value="F:peptidase activity"/>
    <property type="evidence" value="ECO:0007669"/>
    <property type="project" value="UniProtKB-KW"/>
</dbReference>
<comment type="subunit">
    <text evidence="6">HflC and HflK may interact to form a multimeric complex.</text>
</comment>
<keyword evidence="9" id="KW-0378">Hydrolase</keyword>
<dbReference type="SMART" id="SM00244">
    <property type="entry name" value="PHB"/>
    <property type="match status" value="1"/>
</dbReference>
<evidence type="ECO:0000313" key="10">
    <source>
        <dbReference type="Proteomes" id="UP001354971"/>
    </source>
</evidence>
<dbReference type="Proteomes" id="UP001354971">
    <property type="component" value="Unassembled WGS sequence"/>
</dbReference>
<reference evidence="9 10" key="1">
    <citation type="submission" date="2024-01" db="EMBL/GenBank/DDBJ databases">
        <title>Hyphobacterium bacterium isolated from marine sediment.</title>
        <authorList>
            <person name="Zhao S."/>
        </authorList>
    </citation>
    <scope>NUCLEOTIDE SEQUENCE [LARGE SCALE GENOMIC DNA]</scope>
    <source>
        <strain evidence="10">HN65</strain>
    </source>
</reference>
<organism evidence="9 10">
    <name type="scientific">Hyphobacterium lacteum</name>
    <dbReference type="NCBI Taxonomy" id="3116575"/>
    <lineage>
        <taxon>Bacteria</taxon>
        <taxon>Pseudomonadati</taxon>
        <taxon>Pseudomonadota</taxon>
        <taxon>Alphaproteobacteria</taxon>
        <taxon>Maricaulales</taxon>
        <taxon>Maricaulaceae</taxon>
        <taxon>Hyphobacterium</taxon>
    </lineage>
</organism>
<evidence type="ECO:0000256" key="5">
    <source>
        <dbReference type="ARBA" id="ARBA00023136"/>
    </source>
</evidence>
<evidence type="ECO:0000256" key="6">
    <source>
        <dbReference type="RuleBase" id="RU364113"/>
    </source>
</evidence>
<evidence type="ECO:0000259" key="8">
    <source>
        <dbReference type="SMART" id="SM00244"/>
    </source>
</evidence>
<dbReference type="InterPro" id="IPR001107">
    <property type="entry name" value="Band_7"/>
</dbReference>
<evidence type="ECO:0000256" key="3">
    <source>
        <dbReference type="ARBA" id="ARBA00022692"/>
    </source>
</evidence>
<evidence type="ECO:0000256" key="4">
    <source>
        <dbReference type="ARBA" id="ARBA00022989"/>
    </source>
</evidence>
<gene>
    <name evidence="9" type="primary">hflK</name>
    <name evidence="9" type="ORF">V0U79_07850</name>
</gene>